<dbReference type="InterPro" id="IPR036259">
    <property type="entry name" value="MFS_trans_sf"/>
</dbReference>
<dbReference type="PROSITE" id="PS00216">
    <property type="entry name" value="SUGAR_TRANSPORT_1"/>
    <property type="match status" value="1"/>
</dbReference>
<proteinExistence type="predicted"/>
<keyword evidence="2 5" id="KW-0812">Transmembrane</keyword>
<accession>A0A2T5V6S8</accession>
<feature type="domain" description="Major facilitator superfamily (MFS) profile" evidence="6">
    <location>
        <begin position="13"/>
        <end position="400"/>
    </location>
</feature>
<dbReference type="InterPro" id="IPR005829">
    <property type="entry name" value="Sugar_transporter_CS"/>
</dbReference>
<feature type="transmembrane region" description="Helical" evidence="5">
    <location>
        <begin position="103"/>
        <end position="125"/>
    </location>
</feature>
<reference evidence="7 8" key="1">
    <citation type="submission" date="2018-04" db="EMBL/GenBank/DDBJ databases">
        <title>Genomic Encyclopedia of Archaeal and Bacterial Type Strains, Phase II (KMG-II): from individual species to whole genera.</title>
        <authorList>
            <person name="Goeker M."/>
        </authorList>
    </citation>
    <scope>NUCLEOTIDE SEQUENCE [LARGE SCALE GENOMIC DNA]</scope>
    <source>
        <strain evidence="7 8">DSM 23382</strain>
    </source>
</reference>
<feature type="transmembrane region" description="Helical" evidence="5">
    <location>
        <begin position="79"/>
        <end position="97"/>
    </location>
</feature>
<feature type="transmembrane region" description="Helical" evidence="5">
    <location>
        <begin position="224"/>
        <end position="240"/>
    </location>
</feature>
<dbReference type="EMBL" id="QAYG01000007">
    <property type="protein sequence ID" value="PTW59463.1"/>
    <property type="molecule type" value="Genomic_DNA"/>
</dbReference>
<feature type="transmembrane region" description="Helical" evidence="5">
    <location>
        <begin position="314"/>
        <end position="335"/>
    </location>
</feature>
<feature type="transmembrane region" description="Helical" evidence="5">
    <location>
        <begin position="137"/>
        <end position="157"/>
    </location>
</feature>
<evidence type="ECO:0000256" key="5">
    <source>
        <dbReference type="SAM" id="Phobius"/>
    </source>
</evidence>
<evidence type="ECO:0000256" key="1">
    <source>
        <dbReference type="ARBA" id="ARBA00004141"/>
    </source>
</evidence>
<feature type="transmembrane region" description="Helical" evidence="5">
    <location>
        <begin position="18"/>
        <end position="39"/>
    </location>
</feature>
<evidence type="ECO:0000313" key="7">
    <source>
        <dbReference type="EMBL" id="PTW59463.1"/>
    </source>
</evidence>
<comment type="caution">
    <text evidence="7">The sequence shown here is derived from an EMBL/GenBank/DDBJ whole genome shotgun (WGS) entry which is preliminary data.</text>
</comment>
<dbReference type="PANTHER" id="PTHR23508">
    <property type="entry name" value="CARBOXYLIC ACID TRANSPORTER PROTEIN HOMOLOG"/>
    <property type="match status" value="1"/>
</dbReference>
<keyword evidence="3 5" id="KW-1133">Transmembrane helix</keyword>
<feature type="transmembrane region" description="Helical" evidence="5">
    <location>
        <begin position="347"/>
        <end position="369"/>
    </location>
</feature>
<dbReference type="GO" id="GO:0046943">
    <property type="term" value="F:carboxylic acid transmembrane transporter activity"/>
    <property type="evidence" value="ECO:0007669"/>
    <property type="project" value="TreeGrafter"/>
</dbReference>
<feature type="transmembrane region" description="Helical" evidence="5">
    <location>
        <begin position="290"/>
        <end position="308"/>
    </location>
</feature>
<keyword evidence="8" id="KW-1185">Reference proteome</keyword>
<dbReference type="PANTHER" id="PTHR23508:SF10">
    <property type="entry name" value="CARBOXYLIC ACID TRANSPORTER PROTEIN HOMOLOG"/>
    <property type="match status" value="1"/>
</dbReference>
<dbReference type="PROSITE" id="PS50850">
    <property type="entry name" value="MFS"/>
    <property type="match status" value="1"/>
</dbReference>
<evidence type="ECO:0000259" key="6">
    <source>
        <dbReference type="PROSITE" id="PS50850"/>
    </source>
</evidence>
<keyword evidence="4 5" id="KW-0472">Membrane</keyword>
<dbReference type="GO" id="GO:0005886">
    <property type="term" value="C:plasma membrane"/>
    <property type="evidence" value="ECO:0007669"/>
    <property type="project" value="TreeGrafter"/>
</dbReference>
<feature type="transmembrane region" description="Helical" evidence="5">
    <location>
        <begin position="375"/>
        <end position="396"/>
    </location>
</feature>
<gene>
    <name evidence="7" type="ORF">C8N35_107177</name>
</gene>
<dbReference type="InterPro" id="IPR011701">
    <property type="entry name" value="MFS"/>
</dbReference>
<feature type="transmembrane region" description="Helical" evidence="5">
    <location>
        <begin position="260"/>
        <end position="278"/>
    </location>
</feature>
<feature type="transmembrane region" description="Helical" evidence="5">
    <location>
        <begin position="163"/>
        <end position="186"/>
    </location>
</feature>
<comment type="subcellular location">
    <subcellularLocation>
        <location evidence="1">Membrane</location>
        <topology evidence="1">Multi-pass membrane protein</topology>
    </subcellularLocation>
</comment>
<evidence type="ECO:0000313" key="8">
    <source>
        <dbReference type="Proteomes" id="UP000244081"/>
    </source>
</evidence>
<name>A0A2T5V6S8_9HYPH</name>
<sequence length="417" mass="45274">MEDNVANSQKYRVLGGSFAAYTFDAFDLLLLAMAFQPIMNDLSLTRSEAGMLATATLVGVGFSSVLMGWYSDNYGRRKAMLWSLISFSLLTMLIAVAQTWTQILILRFLAGLGLGGLWGVIAAYIAETFPPKQRGRAAAFVMSSFPVGVGLASFLAGKIIPAFGWRALFLTAGAALIVAAYVFLFVKESEVWKEQREARRTGTHTAPEKVSVGEIFRDGMARNTIIATAISALALFAYWGTTSWLPTYLVKERGLSVADMGMFMTILSVGMFFGYNLFGWLADIIGKRNALALSLCGSGVMLAIYAMTENPTMLMWMGPAYAFFMAFVGLMGSYYGELYPVRVRTTGSGFCFNVGRGVSAFAPLVLGGLATTFSLQTLILLCSIPFLAAGLLTLLLPPSENLRREETGPKKQPVPVR</sequence>
<dbReference type="AlphaFoldDB" id="A0A2T5V6S8"/>
<dbReference type="InterPro" id="IPR020846">
    <property type="entry name" value="MFS_dom"/>
</dbReference>
<dbReference type="SUPFAM" id="SSF103473">
    <property type="entry name" value="MFS general substrate transporter"/>
    <property type="match status" value="1"/>
</dbReference>
<dbReference type="Pfam" id="PF07690">
    <property type="entry name" value="MFS_1"/>
    <property type="match status" value="1"/>
</dbReference>
<dbReference type="PROSITE" id="PS00217">
    <property type="entry name" value="SUGAR_TRANSPORT_2"/>
    <property type="match status" value="1"/>
</dbReference>
<dbReference type="Gene3D" id="1.20.1250.20">
    <property type="entry name" value="MFS general substrate transporter like domains"/>
    <property type="match status" value="2"/>
</dbReference>
<organism evidence="7 8">
    <name type="scientific">Breoghania corrubedonensis</name>
    <dbReference type="NCBI Taxonomy" id="665038"/>
    <lineage>
        <taxon>Bacteria</taxon>
        <taxon>Pseudomonadati</taxon>
        <taxon>Pseudomonadota</taxon>
        <taxon>Alphaproteobacteria</taxon>
        <taxon>Hyphomicrobiales</taxon>
        <taxon>Stappiaceae</taxon>
        <taxon>Breoghania</taxon>
    </lineage>
</organism>
<protein>
    <submittedName>
        <fullName evidence="7">Sugar phosphate permease</fullName>
    </submittedName>
</protein>
<evidence type="ECO:0000256" key="3">
    <source>
        <dbReference type="ARBA" id="ARBA00022989"/>
    </source>
</evidence>
<dbReference type="Proteomes" id="UP000244081">
    <property type="component" value="Unassembled WGS sequence"/>
</dbReference>
<feature type="transmembrane region" description="Helical" evidence="5">
    <location>
        <begin position="51"/>
        <end position="70"/>
    </location>
</feature>
<evidence type="ECO:0000256" key="4">
    <source>
        <dbReference type="ARBA" id="ARBA00023136"/>
    </source>
</evidence>
<evidence type="ECO:0000256" key="2">
    <source>
        <dbReference type="ARBA" id="ARBA00022692"/>
    </source>
</evidence>